<evidence type="ECO:0000313" key="2">
    <source>
        <dbReference type="Proteomes" id="UP000248057"/>
    </source>
</evidence>
<gene>
    <name evidence="1" type="ORF">DFR60_10459</name>
</gene>
<keyword evidence="2" id="KW-1185">Reference proteome</keyword>
<proteinExistence type="predicted"/>
<name>A0A2V3YKT5_9FIRM</name>
<organism evidence="1 2">
    <name type="scientific">Hungatella effluvii</name>
    <dbReference type="NCBI Taxonomy" id="1096246"/>
    <lineage>
        <taxon>Bacteria</taxon>
        <taxon>Bacillati</taxon>
        <taxon>Bacillota</taxon>
        <taxon>Clostridia</taxon>
        <taxon>Lachnospirales</taxon>
        <taxon>Lachnospiraceae</taxon>
        <taxon>Hungatella</taxon>
    </lineage>
</organism>
<accession>A0A2V3YKT5</accession>
<dbReference type="Proteomes" id="UP000248057">
    <property type="component" value="Unassembled WGS sequence"/>
</dbReference>
<comment type="caution">
    <text evidence="1">The sequence shown here is derived from an EMBL/GenBank/DDBJ whole genome shotgun (WGS) entry which is preliminary data.</text>
</comment>
<reference evidence="1 2" key="1">
    <citation type="submission" date="2018-05" db="EMBL/GenBank/DDBJ databases">
        <title>Genomic Encyclopedia of Type Strains, Phase IV (KMG-IV): sequencing the most valuable type-strain genomes for metagenomic binning, comparative biology and taxonomic classification.</title>
        <authorList>
            <person name="Goeker M."/>
        </authorList>
    </citation>
    <scope>NUCLEOTIDE SEQUENCE [LARGE SCALE GENOMIC DNA]</scope>
    <source>
        <strain evidence="1 2">DSM 24995</strain>
    </source>
</reference>
<evidence type="ECO:0000313" key="1">
    <source>
        <dbReference type="EMBL" id="PXX54234.1"/>
    </source>
</evidence>
<sequence>MRNASALHTLLSLYECTSSITTSVSDGLLFFYFVNYRFFYQSRNDAGS</sequence>
<protein>
    <submittedName>
        <fullName evidence="1">Uncharacterized protein</fullName>
    </submittedName>
</protein>
<dbReference type="AlphaFoldDB" id="A0A2V3YKT5"/>
<dbReference type="EMBL" id="QJKD01000004">
    <property type="protein sequence ID" value="PXX54234.1"/>
    <property type="molecule type" value="Genomic_DNA"/>
</dbReference>